<sequence>MLKIPNYVYGPKDTTIPLDVNFGQFMLGRMWMYKDRIAQTNGATGESFTYKEIVQQSMKFAVSLTRLGVRKGETIALFSENRREYWPAVIGTVCVGAICTTISSMYAEEEIKHVLHISKPKYLIVSPKMYEAHEATLKLIDSIETTILFGDDAKRPALYYFNDLVASVGSDIDIENFIAADVDVHDVLFILYSSGTTGMPKGVTLTHLNAIAVCCMPAILDPELSSLNIRGWHHISGLLAVSAAMAFGRRGLYLDNFELELFLKTIEKYKVAQVVVAPTVLVAMCKSDAKYDLSSLRFIYSSVAPLHKETISAAYKKLPNLKAVLQGYGSSETTLVIIRYTYKDADIVKSGSVGLVAPNCIVKVVDIKDQRPLGPNQEGEIYVKGPLLMKGYMGRARSDDFDDEGFYRTGDAGYYDEDGHFYICDRIKEFIKCHGYQVPPAEVEAVLLLHDAVREAGVIGLKDPDAGEIPLAFVSLQPGKEVTEEELKEFVAKRLSDPKHLRGGLRFVDNVPKNKNGKLDRNELRRMANSL</sequence>
<dbReference type="PROSITE" id="PS50222">
    <property type="entry name" value="EF_HAND_2"/>
    <property type="match status" value="1"/>
</dbReference>
<protein>
    <submittedName>
        <fullName evidence="7">4-coumarate--CoA ligase 1-like</fullName>
    </submittedName>
</protein>
<dbReference type="PANTHER" id="PTHR24096:SF149">
    <property type="entry name" value="AMP-BINDING DOMAIN-CONTAINING PROTEIN-RELATED"/>
    <property type="match status" value="1"/>
</dbReference>
<feature type="domain" description="EF-hand" evidence="5">
    <location>
        <begin position="513"/>
        <end position="531"/>
    </location>
</feature>
<dbReference type="OrthoDB" id="10253869at2759"/>
<keyword evidence="6" id="KW-1185">Reference proteome</keyword>
<dbReference type="InterPro" id="IPR000873">
    <property type="entry name" value="AMP-dep_synth/lig_dom"/>
</dbReference>
<dbReference type="PROSITE" id="PS00455">
    <property type="entry name" value="AMP_BINDING"/>
    <property type="match status" value="1"/>
</dbReference>
<dbReference type="GeneID" id="114241934"/>
<dbReference type="SUPFAM" id="SSF56801">
    <property type="entry name" value="Acetyl-CoA synthetase-like"/>
    <property type="match status" value="1"/>
</dbReference>
<keyword evidence="4" id="KW-0576">Peroxisome</keyword>
<dbReference type="GO" id="GO:0016405">
    <property type="term" value="F:CoA-ligase activity"/>
    <property type="evidence" value="ECO:0007669"/>
    <property type="project" value="TreeGrafter"/>
</dbReference>
<evidence type="ECO:0000313" key="6">
    <source>
        <dbReference type="Proteomes" id="UP000504629"/>
    </source>
</evidence>
<gene>
    <name evidence="7" type="primary">LOC114241934</name>
</gene>
<dbReference type="RefSeq" id="XP_028028735.1">
    <property type="nucleotide sequence ID" value="XM_028172934.1"/>
</dbReference>
<dbReference type="InterPro" id="IPR042099">
    <property type="entry name" value="ANL_N_sf"/>
</dbReference>
<dbReference type="InterPro" id="IPR025110">
    <property type="entry name" value="AMP-bd_C"/>
</dbReference>
<dbReference type="GO" id="GO:0005509">
    <property type="term" value="F:calcium ion binding"/>
    <property type="evidence" value="ECO:0007669"/>
    <property type="project" value="InterPro"/>
</dbReference>
<dbReference type="Gene3D" id="3.30.300.30">
    <property type="match status" value="1"/>
</dbReference>
<evidence type="ECO:0000313" key="7">
    <source>
        <dbReference type="RefSeq" id="XP_028028735.1"/>
    </source>
</evidence>
<evidence type="ECO:0000256" key="3">
    <source>
        <dbReference type="ARBA" id="ARBA00022598"/>
    </source>
</evidence>
<keyword evidence="3" id="KW-0436">Ligase</keyword>
<dbReference type="Pfam" id="PF13193">
    <property type="entry name" value="AMP-binding_C"/>
    <property type="match status" value="1"/>
</dbReference>
<dbReference type="InterPro" id="IPR002048">
    <property type="entry name" value="EF_hand_dom"/>
</dbReference>
<name>A0A6J2JGN8_BOMMA</name>
<evidence type="ECO:0000259" key="5">
    <source>
        <dbReference type="PROSITE" id="PS50222"/>
    </source>
</evidence>
<dbReference type="KEGG" id="bman:114241934"/>
<dbReference type="PANTHER" id="PTHR24096">
    <property type="entry name" value="LONG-CHAIN-FATTY-ACID--COA LIGASE"/>
    <property type="match status" value="1"/>
</dbReference>
<accession>A0A6J2JGN8</accession>
<evidence type="ECO:0000256" key="1">
    <source>
        <dbReference type="ARBA" id="ARBA00004275"/>
    </source>
</evidence>
<dbReference type="AlphaFoldDB" id="A0A6J2JGN8"/>
<dbReference type="Pfam" id="PF00501">
    <property type="entry name" value="AMP-binding"/>
    <property type="match status" value="1"/>
</dbReference>
<reference evidence="7" key="1">
    <citation type="submission" date="2025-08" db="UniProtKB">
        <authorList>
            <consortium name="RefSeq"/>
        </authorList>
    </citation>
    <scope>IDENTIFICATION</scope>
    <source>
        <tissue evidence="7">Silk gland</tissue>
    </source>
</reference>
<evidence type="ECO:0000256" key="4">
    <source>
        <dbReference type="ARBA" id="ARBA00023140"/>
    </source>
</evidence>
<dbReference type="InterPro" id="IPR020845">
    <property type="entry name" value="AMP-binding_CS"/>
</dbReference>
<comment type="subcellular location">
    <subcellularLocation>
        <location evidence="1">Peroxisome</location>
    </subcellularLocation>
</comment>
<proteinExistence type="inferred from homology"/>
<dbReference type="Gene3D" id="3.40.50.12780">
    <property type="entry name" value="N-terminal domain of ligase-like"/>
    <property type="match status" value="1"/>
</dbReference>
<dbReference type="FunFam" id="3.30.300.30:FF:000007">
    <property type="entry name" value="4-coumarate--CoA ligase 2"/>
    <property type="match status" value="1"/>
</dbReference>
<comment type="similarity">
    <text evidence="2">Belongs to the ATP-dependent AMP-binding enzyme family.</text>
</comment>
<dbReference type="GO" id="GO:0005777">
    <property type="term" value="C:peroxisome"/>
    <property type="evidence" value="ECO:0007669"/>
    <property type="project" value="UniProtKB-SubCell"/>
</dbReference>
<evidence type="ECO:0000256" key="2">
    <source>
        <dbReference type="ARBA" id="ARBA00006432"/>
    </source>
</evidence>
<dbReference type="Proteomes" id="UP000504629">
    <property type="component" value="Unplaced"/>
</dbReference>
<dbReference type="InterPro" id="IPR045851">
    <property type="entry name" value="AMP-bd_C_sf"/>
</dbReference>
<organism evidence="6 7">
    <name type="scientific">Bombyx mandarina</name>
    <name type="common">Wild silk moth</name>
    <name type="synonym">Wild silkworm</name>
    <dbReference type="NCBI Taxonomy" id="7092"/>
    <lineage>
        <taxon>Eukaryota</taxon>
        <taxon>Metazoa</taxon>
        <taxon>Ecdysozoa</taxon>
        <taxon>Arthropoda</taxon>
        <taxon>Hexapoda</taxon>
        <taxon>Insecta</taxon>
        <taxon>Pterygota</taxon>
        <taxon>Neoptera</taxon>
        <taxon>Endopterygota</taxon>
        <taxon>Lepidoptera</taxon>
        <taxon>Glossata</taxon>
        <taxon>Ditrysia</taxon>
        <taxon>Bombycoidea</taxon>
        <taxon>Bombycidae</taxon>
        <taxon>Bombycinae</taxon>
        <taxon>Bombyx</taxon>
    </lineage>
</organism>